<gene>
    <name evidence="11" type="ORF">L596_025403</name>
</gene>
<sequence>MHRQQRRPPREAGENGTPAANDQPARERTPNQRGRGGRGGRGGTPRDAGTPHRPAQRFGEWTQKKVFPIGYKDVQEMCEAIDRNELLSGSTDLIRKVTSLPFLQRLNEMWREEDSTTKMLKVIVQAISHSETDLTQLTHHFIDELLKSRLFDSINEHHVQKLIIGPNLRNSTKQLLNNFIQLITMILRRKPNVVEKFVQPVALLKMVSDKCAEHFKDELEENMITLQRVLENELEQKTRMVTTRTPKAMPKEDNSNVAPPQDFREISVVPTKEDMNLVGKPYLRKNVAKGRYNDGEHYLDVQFRLLREDFIDPLRTGVNDYRTAAKNPKNFVYVYKNVKIAFPELDKFSGNMICTVSFDKRSNCRWIRQMIFGSLVVLSKDGFQNDFIFGTVHARDVRDLGAGKVKLFFENLGELDYQAAYQMIESSAYYEAYHHILRGLQSFRPGEKIPFHRYLVEVNTKPGLPAYFNHDYKIDFGVICGQTRRTKFVDVRRAHEQLTPKEIGLDESQHKALTMAFQQELVVIQGPPGTGKTHIGHQISRVLLANQTMWNPNQDKPMLVVCYTNHALDQFLNGILNFMNKDSVDKQIANQQKIIRVGSRCKEENLKQFMLNEVKKKTHFNMANDIWARRKQCYVDRKTVSEKMDATSKSLTSLRDNIVDFYKLAGYMIDGVKVVDVQHVAQITQLVGRGNGNLSANDVFIEWLTRAARPDERRNLGEEITMDLSLIQYLVHRAKLPEQLAKNLSFMYHNNMDDIIAYYDQNATNEEVIQNLINEPLPGVRLWPRLADMETLMANLRILETDAYEALVIHGGNMELAAEMLTNLIEENLIVVQDEEEEQEDEEQKAEPEVREIDLLYEYEQERHVDYEDDFDNLLDLAQGGLGRHNAQAMEILEAIDAEDDDEWSVVGQNEKQNRLKRLKNVTKRILRSQACSEHEAERVADIWALPVQDRWKLYKFWTNTLTEKLQMTLRTQERDYSRLTQMLKEINQLADVELLKSARVLGMTTTGAARLQSVLKTIQCPVVIIEEAAEVLESHIVTSLTVNTKHAILIGDHKQLRPTAAVYNLTKNFDLDVSLFERLINNDFPYAMLQNQHRMRTEIARALMPHFYKDLRDDPSVLRYAPIAGLAKNFLFINHHKKEKQDQDQRSHMNEFEGEYAVRLARYLLYQGHTPEQVTILCTYMEQMLFCRERAFDLLGKDHNLRIEVVDNYQGEESEIIILSLVRSRNPEGKIGFLNVPNRVCVALSRAKRGLYCLGNIDFLADKCQLWKNIKGSLEDSNALSKDLEVVCHNHRTRQVLEHWKDFDKKTSLGGCELPCEIRLDCGHVCLKLCHPTSHENEECNQPCVKSCKNGHPCKKRCHEPCEDCKIKVSATLLCGHPTEKHCFKAVKDVRCRFPCPKKLICGHNCVNNCSQDCTKLCKEKVTKQLPCGHSLKMACSEDPKNFPCNTVVEKLWTGCGHSVKVKCHVNPAASLCPNPCGKNLPDCEHLCSGTCGTCRQGRLHVRCEKVCERVLICGHVCGGKCSTTCPPCEKPCETACAHSRCSNVVNSHYNSQKCRVMLGKANKGRKCGDLCPPCVEPCANRCTHRVGGKPRICAKSCMAPCDIDACNERCGKLMTCGHQCLGLCSEDCPEICNLCPEGKLREAYNDASTVFLGFEDQEDALFIKLTCGHCIESQGMDGWVKSLVEGTSEDTNSAQAIIQITCPKCKSPVMKSCRYQKQLSRRILDIEQIKRKILGGTRRELDQRRAEILAKLTDIIAKGDIKNVKRCNTEVKLWVEPFKTLDHDLRNAKAQWTEVPLTKIENLIGFLARMATLLVQIESKKIMSLAQYQPKKLLYPQLNKAAKLIFGGTTVEIQLRYEWQLMLEIFEKKLMDKACSTLMIQQFETELNRLERLIKLGELFMLANATEDIKEEGYATVERLHKLLNGHVPSDNNSLEADAYLQQGLQNVLRREDGNQEDLRSRGQRLVQVS</sequence>
<dbReference type="CDD" id="cd18808">
    <property type="entry name" value="SF1_C_Upf1"/>
    <property type="match status" value="1"/>
</dbReference>
<comment type="caution">
    <text evidence="11">The sequence shown here is derived from an EMBL/GenBank/DDBJ whole genome shotgun (WGS) entry which is preliminary data.</text>
</comment>
<evidence type="ECO:0000256" key="5">
    <source>
        <dbReference type="ARBA" id="ARBA00022801"/>
    </source>
</evidence>
<name>A0A4U5M8I5_STECR</name>
<dbReference type="GO" id="GO:0008270">
    <property type="term" value="F:zinc ion binding"/>
    <property type="evidence" value="ECO:0007669"/>
    <property type="project" value="UniProtKB-KW"/>
</dbReference>
<dbReference type="Pfam" id="PF25396">
    <property type="entry name" value="ZNFX1"/>
    <property type="match status" value="1"/>
</dbReference>
<feature type="domain" description="NF-X1-type" evidence="10">
    <location>
        <begin position="1349"/>
        <end position="1368"/>
    </location>
</feature>
<reference evidence="11 12" key="1">
    <citation type="journal article" date="2015" name="Genome Biol.">
        <title>Comparative genomics of Steinernema reveals deeply conserved gene regulatory networks.</title>
        <authorList>
            <person name="Dillman A.R."/>
            <person name="Macchietto M."/>
            <person name="Porter C.F."/>
            <person name="Rogers A."/>
            <person name="Williams B."/>
            <person name="Antoshechkin I."/>
            <person name="Lee M.M."/>
            <person name="Goodwin Z."/>
            <person name="Lu X."/>
            <person name="Lewis E.E."/>
            <person name="Goodrich-Blair H."/>
            <person name="Stock S.P."/>
            <person name="Adams B.J."/>
            <person name="Sternberg P.W."/>
            <person name="Mortazavi A."/>
        </authorList>
    </citation>
    <scope>NUCLEOTIDE SEQUENCE [LARGE SCALE GENOMIC DNA]</scope>
    <source>
        <strain evidence="11 12">ALL</strain>
    </source>
</reference>
<keyword evidence="4" id="KW-0863">Zinc-finger</keyword>
<evidence type="ECO:0000256" key="8">
    <source>
        <dbReference type="ARBA" id="ARBA00022840"/>
    </source>
</evidence>
<keyword evidence="8" id="KW-0067">ATP-binding</keyword>
<dbReference type="Gene3D" id="3.40.50.300">
    <property type="entry name" value="P-loop containing nucleotide triphosphate hydrolases"/>
    <property type="match status" value="3"/>
</dbReference>
<dbReference type="SUPFAM" id="SSF52540">
    <property type="entry name" value="P-loop containing nucleoside triphosphate hydrolases"/>
    <property type="match status" value="1"/>
</dbReference>
<keyword evidence="2" id="KW-0677">Repeat</keyword>
<evidence type="ECO:0000256" key="1">
    <source>
        <dbReference type="ARBA" id="ARBA00022723"/>
    </source>
</evidence>
<feature type="domain" description="NF-X1-type" evidence="10">
    <location>
        <begin position="1457"/>
        <end position="1480"/>
    </location>
</feature>
<dbReference type="InterPro" id="IPR000967">
    <property type="entry name" value="Znf_NFX1"/>
</dbReference>
<dbReference type="Pfam" id="PF13086">
    <property type="entry name" value="AAA_11"/>
    <property type="match status" value="2"/>
</dbReference>
<feature type="domain" description="NF-X1-type" evidence="10">
    <location>
        <begin position="1323"/>
        <end position="1343"/>
    </location>
</feature>
<dbReference type="GO" id="GO:0005694">
    <property type="term" value="C:chromosome"/>
    <property type="evidence" value="ECO:0007669"/>
    <property type="project" value="UniProtKB-ARBA"/>
</dbReference>
<keyword evidence="1" id="KW-0479">Metal-binding</keyword>
<feature type="domain" description="NF-X1-type" evidence="10">
    <location>
        <begin position="1618"/>
        <end position="1636"/>
    </location>
</feature>
<feature type="domain" description="NF-X1-type" evidence="10">
    <location>
        <begin position="1403"/>
        <end position="1421"/>
    </location>
</feature>
<evidence type="ECO:0000256" key="9">
    <source>
        <dbReference type="SAM" id="MobiDB-lite"/>
    </source>
</evidence>
<dbReference type="InterPro" id="IPR041679">
    <property type="entry name" value="DNA2/NAM7-like_C"/>
</dbReference>
<dbReference type="InterPro" id="IPR027417">
    <property type="entry name" value="P-loop_NTPase"/>
</dbReference>
<dbReference type="EMBL" id="AZBU02000009">
    <property type="protein sequence ID" value="TKR64933.1"/>
    <property type="molecule type" value="Genomic_DNA"/>
</dbReference>
<protein>
    <recommendedName>
        <fullName evidence="10">NF-X1-type domain-containing protein</fullName>
    </recommendedName>
</protein>
<dbReference type="SMART" id="SM00438">
    <property type="entry name" value="ZnF_NFX"/>
    <property type="match status" value="6"/>
</dbReference>
<keyword evidence="5" id="KW-0378">Hydrolase</keyword>
<dbReference type="STRING" id="34508.A0A4U5M8I5"/>
<dbReference type="PANTHER" id="PTHR10887">
    <property type="entry name" value="DNA2/NAM7 HELICASE FAMILY"/>
    <property type="match status" value="1"/>
</dbReference>
<dbReference type="GO" id="GO:0031380">
    <property type="term" value="C:nuclear RNA-directed RNA polymerase complex"/>
    <property type="evidence" value="ECO:0007669"/>
    <property type="project" value="TreeGrafter"/>
</dbReference>
<organism evidence="11 12">
    <name type="scientific">Steinernema carpocapsae</name>
    <name type="common">Entomopathogenic nematode</name>
    <dbReference type="NCBI Taxonomy" id="34508"/>
    <lineage>
        <taxon>Eukaryota</taxon>
        <taxon>Metazoa</taxon>
        <taxon>Ecdysozoa</taxon>
        <taxon>Nematoda</taxon>
        <taxon>Chromadorea</taxon>
        <taxon>Rhabditida</taxon>
        <taxon>Tylenchina</taxon>
        <taxon>Panagrolaimomorpha</taxon>
        <taxon>Strongyloidoidea</taxon>
        <taxon>Steinernematidae</taxon>
        <taxon>Steinernema</taxon>
    </lineage>
</organism>
<dbReference type="OrthoDB" id="2423195at2759"/>
<dbReference type="GO" id="GO:0031048">
    <property type="term" value="P:regulatory ncRNA-mediated heterochromatin formation"/>
    <property type="evidence" value="ECO:0007669"/>
    <property type="project" value="TreeGrafter"/>
</dbReference>
<dbReference type="GO" id="GO:0004386">
    <property type="term" value="F:helicase activity"/>
    <property type="evidence" value="ECO:0007669"/>
    <property type="project" value="UniProtKB-KW"/>
</dbReference>
<evidence type="ECO:0000256" key="7">
    <source>
        <dbReference type="ARBA" id="ARBA00022833"/>
    </source>
</evidence>
<accession>A0A4U5M8I5</accession>
<dbReference type="GO" id="GO:0005524">
    <property type="term" value="F:ATP binding"/>
    <property type="evidence" value="ECO:0007669"/>
    <property type="project" value="UniProtKB-KW"/>
</dbReference>
<dbReference type="GO" id="GO:0016787">
    <property type="term" value="F:hydrolase activity"/>
    <property type="evidence" value="ECO:0007669"/>
    <property type="project" value="UniProtKB-KW"/>
</dbReference>
<dbReference type="InterPro" id="IPR047187">
    <property type="entry name" value="SF1_C_Upf1"/>
</dbReference>
<evidence type="ECO:0000256" key="4">
    <source>
        <dbReference type="ARBA" id="ARBA00022771"/>
    </source>
</evidence>
<evidence type="ECO:0000313" key="12">
    <source>
        <dbReference type="Proteomes" id="UP000298663"/>
    </source>
</evidence>
<feature type="domain" description="NF-X1-type" evidence="10">
    <location>
        <begin position="1515"/>
        <end position="1532"/>
    </location>
</feature>
<evidence type="ECO:0000256" key="6">
    <source>
        <dbReference type="ARBA" id="ARBA00022806"/>
    </source>
</evidence>
<evidence type="ECO:0000256" key="3">
    <source>
        <dbReference type="ARBA" id="ARBA00022741"/>
    </source>
</evidence>
<keyword evidence="7" id="KW-0862">Zinc</keyword>
<dbReference type="InterPro" id="IPR041677">
    <property type="entry name" value="DNA2/NAM7_AAA_11"/>
</dbReference>
<reference evidence="11 12" key="2">
    <citation type="journal article" date="2019" name="G3 (Bethesda)">
        <title>Hybrid Assembly of the Genome of the Entomopathogenic Nematode Steinernema carpocapsae Identifies the X-Chromosome.</title>
        <authorList>
            <person name="Serra L."/>
            <person name="Macchietto M."/>
            <person name="Macias-Munoz A."/>
            <person name="McGill C.J."/>
            <person name="Rodriguez I.M."/>
            <person name="Rodriguez B."/>
            <person name="Murad R."/>
            <person name="Mortazavi A."/>
        </authorList>
    </citation>
    <scope>NUCLEOTIDE SEQUENCE [LARGE SCALE GENOMIC DNA]</scope>
    <source>
        <strain evidence="11 12">ALL</strain>
    </source>
</reference>
<proteinExistence type="predicted"/>
<keyword evidence="12" id="KW-1185">Reference proteome</keyword>
<feature type="region of interest" description="Disordered" evidence="9">
    <location>
        <begin position="1"/>
        <end position="60"/>
    </location>
</feature>
<dbReference type="PANTHER" id="PTHR10887:SF341">
    <property type="entry name" value="NFX1-TYPE ZINC FINGER-CONTAINING PROTEIN 1"/>
    <property type="match status" value="1"/>
</dbReference>
<dbReference type="InterPro" id="IPR045055">
    <property type="entry name" value="DNA2/NAM7-like"/>
</dbReference>
<keyword evidence="6" id="KW-0347">Helicase</keyword>
<keyword evidence="3" id="KW-0547">Nucleotide-binding</keyword>
<evidence type="ECO:0000313" key="11">
    <source>
        <dbReference type="EMBL" id="TKR64933.1"/>
    </source>
</evidence>
<dbReference type="Pfam" id="PF13087">
    <property type="entry name" value="AAA_12"/>
    <property type="match status" value="1"/>
</dbReference>
<evidence type="ECO:0000256" key="2">
    <source>
        <dbReference type="ARBA" id="ARBA00022737"/>
    </source>
</evidence>
<dbReference type="CDD" id="cd06008">
    <property type="entry name" value="NF-X1-zinc-finger"/>
    <property type="match status" value="1"/>
</dbReference>
<evidence type="ECO:0000259" key="10">
    <source>
        <dbReference type="SMART" id="SM00438"/>
    </source>
</evidence>
<dbReference type="FunFam" id="3.40.50.300:FF:000326">
    <property type="entry name" value="P-loop containing nucleoside triphosphate hydrolase"/>
    <property type="match status" value="1"/>
</dbReference>
<dbReference type="Proteomes" id="UP000298663">
    <property type="component" value="Unassembled WGS sequence"/>
</dbReference>
<dbReference type="InterPro" id="IPR057373">
    <property type="entry name" value="ZNFX1"/>
</dbReference>